<organism evidence="1 2">
    <name type="scientific">Acaulospora colombiana</name>
    <dbReference type="NCBI Taxonomy" id="27376"/>
    <lineage>
        <taxon>Eukaryota</taxon>
        <taxon>Fungi</taxon>
        <taxon>Fungi incertae sedis</taxon>
        <taxon>Mucoromycota</taxon>
        <taxon>Glomeromycotina</taxon>
        <taxon>Glomeromycetes</taxon>
        <taxon>Diversisporales</taxon>
        <taxon>Acaulosporaceae</taxon>
        <taxon>Acaulospora</taxon>
    </lineage>
</organism>
<sequence>MDSNRSLFRPNTQYDGHWDNEETEDYERICELIKEISYRSKESPSVHHILDSYQIPEANNVGLLSLLQKTLQHGGRIPVPRPDLEMITDAIEQTFVDHELQGKVANILEDIVQRRLISGIPSQSYDTIRQHEPETSLHDVSLMVIDLEADAVSSSPTLSMPGGGGSKKRKRSVFEDIYESQTTSQEPILESIITPLTLTPHLASNSSQDPARDIHQAILQTLEALQNNRIDKAQIGSLQVQLHQIFLFAVSSPWLQDVTPGDDATRLDKRKILNQLSKLIQLLGVLSGVQISVGDVTNTLNVTIDEEAERHITTSPSISKGAIQGVNNLLESVQINKLQYTPVHTATVSRLLRAVTISRRTSEPTPTTGPINATILSSRLLPPPIHLHLSPRHSTFPQVTTAVRRPFTGDTTCSDTCEDTRAYNSNSAQEKQQRPKKPTIPLPFEGDSAATCINARYELVQVPPELKKSAHAWSNVFGPHSPRRDGERQIQEDNMIYNAPMELTFRLSGTDKPRCTLSNTVHVQPQQIEEASNIERGAPETGDIALEMDIELDLF</sequence>
<gene>
    <name evidence="1" type="ORF">ACOLOM_LOCUS5846</name>
</gene>
<reference evidence="1" key="1">
    <citation type="submission" date="2021-06" db="EMBL/GenBank/DDBJ databases">
        <authorList>
            <person name="Kallberg Y."/>
            <person name="Tangrot J."/>
            <person name="Rosling A."/>
        </authorList>
    </citation>
    <scope>NUCLEOTIDE SEQUENCE</scope>
    <source>
        <strain evidence="1">CL356</strain>
    </source>
</reference>
<name>A0ACA9M9Z3_9GLOM</name>
<keyword evidence="2" id="KW-1185">Reference proteome</keyword>
<comment type="caution">
    <text evidence="1">The sequence shown here is derived from an EMBL/GenBank/DDBJ whole genome shotgun (WGS) entry which is preliminary data.</text>
</comment>
<feature type="non-terminal residue" evidence="1">
    <location>
        <position position="555"/>
    </location>
</feature>
<protein>
    <submittedName>
        <fullName evidence="1">9623_t:CDS:1</fullName>
    </submittedName>
</protein>
<proteinExistence type="predicted"/>
<dbReference type="Proteomes" id="UP000789525">
    <property type="component" value="Unassembled WGS sequence"/>
</dbReference>
<accession>A0ACA9M9Z3</accession>
<dbReference type="EMBL" id="CAJVPT010011192">
    <property type="protein sequence ID" value="CAG8577522.1"/>
    <property type="molecule type" value="Genomic_DNA"/>
</dbReference>
<evidence type="ECO:0000313" key="1">
    <source>
        <dbReference type="EMBL" id="CAG8577522.1"/>
    </source>
</evidence>
<evidence type="ECO:0000313" key="2">
    <source>
        <dbReference type="Proteomes" id="UP000789525"/>
    </source>
</evidence>